<evidence type="ECO:0000313" key="1">
    <source>
        <dbReference type="EMBL" id="EEF27969.1"/>
    </source>
</evidence>
<reference evidence="2" key="1">
    <citation type="journal article" date="2010" name="Nat. Biotechnol.">
        <title>Draft genome sequence of the oilseed species Ricinus communis.</title>
        <authorList>
            <person name="Chan A.P."/>
            <person name="Crabtree J."/>
            <person name="Zhao Q."/>
            <person name="Lorenzi H."/>
            <person name="Orvis J."/>
            <person name="Puiu D."/>
            <person name="Melake-Berhan A."/>
            <person name="Jones K.M."/>
            <person name="Redman J."/>
            <person name="Chen G."/>
            <person name="Cahoon E.B."/>
            <person name="Gedil M."/>
            <person name="Stanke M."/>
            <person name="Haas B.J."/>
            <person name="Wortman J.R."/>
            <person name="Fraser-Liggett C.M."/>
            <person name="Ravel J."/>
            <person name="Rabinowicz P.D."/>
        </authorList>
    </citation>
    <scope>NUCLEOTIDE SEQUENCE [LARGE SCALE GENOMIC DNA]</scope>
    <source>
        <strain evidence="2">cv. Hale</strain>
    </source>
</reference>
<dbReference type="InterPro" id="IPR032675">
    <property type="entry name" value="LRR_dom_sf"/>
</dbReference>
<organism evidence="1 2">
    <name type="scientific">Ricinus communis</name>
    <name type="common">Castor bean</name>
    <dbReference type="NCBI Taxonomy" id="3988"/>
    <lineage>
        <taxon>Eukaryota</taxon>
        <taxon>Viridiplantae</taxon>
        <taxon>Streptophyta</taxon>
        <taxon>Embryophyta</taxon>
        <taxon>Tracheophyta</taxon>
        <taxon>Spermatophyta</taxon>
        <taxon>Magnoliopsida</taxon>
        <taxon>eudicotyledons</taxon>
        <taxon>Gunneridae</taxon>
        <taxon>Pentapetalae</taxon>
        <taxon>rosids</taxon>
        <taxon>fabids</taxon>
        <taxon>Malpighiales</taxon>
        <taxon>Euphorbiaceae</taxon>
        <taxon>Acalyphoideae</taxon>
        <taxon>Acalypheae</taxon>
        <taxon>Ricinus</taxon>
    </lineage>
</organism>
<dbReference type="GO" id="GO:0016874">
    <property type="term" value="F:ligase activity"/>
    <property type="evidence" value="ECO:0007669"/>
    <property type="project" value="UniProtKB-KW"/>
</dbReference>
<dbReference type="InParanoid" id="B9T843"/>
<keyword evidence="1" id="KW-0436">Ligase</keyword>
<dbReference type="STRING" id="3988.B9T843"/>
<evidence type="ECO:0000313" key="2">
    <source>
        <dbReference type="Proteomes" id="UP000008311"/>
    </source>
</evidence>
<dbReference type="Proteomes" id="UP000008311">
    <property type="component" value="Unassembled WGS sequence"/>
</dbReference>
<proteinExistence type="predicted"/>
<accession>B9T843</accession>
<dbReference type="PANTHER" id="PTHR13318:SF253">
    <property type="entry name" value="COI1 F-BOX DOMAIN-CONTAINING PROTEIN"/>
    <property type="match status" value="1"/>
</dbReference>
<dbReference type="AlphaFoldDB" id="B9T843"/>
<dbReference type="eggNOG" id="ENOG502QS13">
    <property type="taxonomic scope" value="Eukaryota"/>
</dbReference>
<gene>
    <name evidence="1" type="ORF">RCOM_0438590</name>
</gene>
<name>B9T843_RICCO</name>
<protein>
    <submittedName>
        <fullName evidence="1">Ubiquitin-protein ligase, putative</fullName>
    </submittedName>
</protein>
<dbReference type="Gene3D" id="3.80.10.10">
    <property type="entry name" value="Ribonuclease Inhibitor"/>
    <property type="match status" value="1"/>
</dbReference>
<dbReference type="SUPFAM" id="SSF52047">
    <property type="entry name" value="RNI-like"/>
    <property type="match status" value="1"/>
</dbReference>
<keyword evidence="2" id="KW-1185">Reference proteome</keyword>
<dbReference type="PANTHER" id="PTHR13318">
    <property type="entry name" value="PARTNER OF PAIRED, ISOFORM B-RELATED"/>
    <property type="match status" value="1"/>
</dbReference>
<sequence length="387" mass="43170">MKLWFHLLQIILAFLFCTLLTLVPCLMAGEILMMKVTLCHNVRDTWPALEMPNSKCPNLKYLKLGQFHGICKGIDARPDVIAICSKLESSSIKKSADLSDASLTAISFGCLRLSKFEVHGCKKITEIGMNKLASILRKTLIDGKISCCKHLNTVCSLRALEPIRERVQRFHIDCLWENVEKFGGGASSSGQSNELKHFTVSEKRGFNWEETATSSRKKSKKHNSKEMKMIGELLIPLALPGLENCPGLEEIKIKVEGDCRYLSKPSTDSFGLSSLACYPRLSKMSLDCGAAIGFALTAPLGLGDLSPWERFYLKGIGSLNLTEVDNWPPQDTDVNQRSLTLPAAGLLAQCRSLRKLFIHGTANEHFMMFLLKVPTLRDVQLRRRIPD</sequence>
<dbReference type="EMBL" id="EQ974913">
    <property type="protein sequence ID" value="EEF27969.1"/>
    <property type="molecule type" value="Genomic_DNA"/>
</dbReference>